<evidence type="ECO:0000259" key="9">
    <source>
        <dbReference type="PROSITE" id="PS50928"/>
    </source>
</evidence>
<dbReference type="PROSITE" id="PS50928">
    <property type="entry name" value="ABC_TM1"/>
    <property type="match status" value="1"/>
</dbReference>
<dbReference type="SUPFAM" id="SSF161098">
    <property type="entry name" value="MetI-like"/>
    <property type="match status" value="1"/>
</dbReference>
<feature type="transmembrane region" description="Helical" evidence="8">
    <location>
        <begin position="93"/>
        <end position="116"/>
    </location>
</feature>
<dbReference type="PANTHER" id="PTHR42929:SF5">
    <property type="entry name" value="ABC TRANSPORTER PERMEASE PROTEIN"/>
    <property type="match status" value="1"/>
</dbReference>
<sequence length="279" mass="30281">MTRFQRWALALTVPAAVLSIGLYVFPILQVLALSFLEPKPGFGNYLSLFGNSAIGRVVRTTITVSLLTTAITVVLSYVVAFAIVQMSRGRRRFALFLVMVPFWISVLVRAFSWITILRRNGVLNTVLTESGAISEPLDLVYNQFGVVIGMVHYMMPFAILLLVANLGDIDRRIIQAARSLGAQPATVFWRVWLPLSLPGIAIATLFTVIFSLGFLVTPAILGAGRVLMIAEYISVQISSTLRWGVATALSTLMLVAVGALVAIAMRHPAMRAAFGGGRA</sequence>
<keyword evidence="5 8" id="KW-0812">Transmembrane</keyword>
<dbReference type="CDD" id="cd06261">
    <property type="entry name" value="TM_PBP2"/>
    <property type="match status" value="1"/>
</dbReference>
<keyword evidence="7 8" id="KW-0472">Membrane</keyword>
<dbReference type="AlphaFoldDB" id="A0A6A7Y5P2"/>
<name>A0A6A7Y5P2_9HYPH</name>
<accession>A0A6A7Y5P2</accession>
<dbReference type="InterPro" id="IPR035906">
    <property type="entry name" value="MetI-like_sf"/>
</dbReference>
<evidence type="ECO:0000256" key="1">
    <source>
        <dbReference type="ARBA" id="ARBA00004651"/>
    </source>
</evidence>
<dbReference type="Gene3D" id="1.10.3720.10">
    <property type="entry name" value="MetI-like"/>
    <property type="match status" value="1"/>
</dbReference>
<comment type="subcellular location">
    <subcellularLocation>
        <location evidence="1 8">Cell membrane</location>
        <topology evidence="1 8">Multi-pass membrane protein</topology>
    </subcellularLocation>
</comment>
<gene>
    <name evidence="10" type="ORF">F0357_18075</name>
</gene>
<evidence type="ECO:0000256" key="6">
    <source>
        <dbReference type="ARBA" id="ARBA00022989"/>
    </source>
</evidence>
<dbReference type="Pfam" id="PF00528">
    <property type="entry name" value="BPD_transp_1"/>
    <property type="match status" value="1"/>
</dbReference>
<evidence type="ECO:0000256" key="7">
    <source>
        <dbReference type="ARBA" id="ARBA00023136"/>
    </source>
</evidence>
<evidence type="ECO:0000313" key="10">
    <source>
        <dbReference type="EMBL" id="MQT14524.1"/>
    </source>
</evidence>
<evidence type="ECO:0000256" key="4">
    <source>
        <dbReference type="ARBA" id="ARBA00022475"/>
    </source>
</evidence>
<keyword evidence="6 8" id="KW-1133">Transmembrane helix</keyword>
<keyword evidence="4" id="KW-1003">Cell membrane</keyword>
<evidence type="ECO:0000256" key="2">
    <source>
        <dbReference type="ARBA" id="ARBA00007069"/>
    </source>
</evidence>
<evidence type="ECO:0000256" key="3">
    <source>
        <dbReference type="ARBA" id="ARBA00022448"/>
    </source>
</evidence>
<feature type="transmembrane region" description="Helical" evidence="8">
    <location>
        <begin position="56"/>
        <end position="81"/>
    </location>
</feature>
<dbReference type="InterPro" id="IPR000515">
    <property type="entry name" value="MetI-like"/>
</dbReference>
<comment type="caution">
    <text evidence="10">The sequence shown here is derived from an EMBL/GenBank/DDBJ whole genome shotgun (WGS) entry which is preliminary data.</text>
</comment>
<dbReference type="GO" id="GO:0005886">
    <property type="term" value="C:plasma membrane"/>
    <property type="evidence" value="ECO:0007669"/>
    <property type="project" value="UniProtKB-SubCell"/>
</dbReference>
<feature type="transmembrane region" description="Helical" evidence="8">
    <location>
        <begin position="241"/>
        <end position="264"/>
    </location>
</feature>
<feature type="transmembrane region" description="Helical" evidence="8">
    <location>
        <begin position="144"/>
        <end position="167"/>
    </location>
</feature>
<comment type="similarity">
    <text evidence="2">Belongs to the binding-protein-dependent transport system permease family. CysTW subfamily.</text>
</comment>
<dbReference type="GO" id="GO:0055085">
    <property type="term" value="P:transmembrane transport"/>
    <property type="evidence" value="ECO:0007669"/>
    <property type="project" value="InterPro"/>
</dbReference>
<feature type="transmembrane region" description="Helical" evidence="8">
    <location>
        <begin position="188"/>
        <end position="221"/>
    </location>
</feature>
<evidence type="ECO:0000256" key="8">
    <source>
        <dbReference type="RuleBase" id="RU363032"/>
    </source>
</evidence>
<keyword evidence="3 8" id="KW-0813">Transport</keyword>
<evidence type="ECO:0000256" key="5">
    <source>
        <dbReference type="ARBA" id="ARBA00022692"/>
    </source>
</evidence>
<dbReference type="PANTHER" id="PTHR42929">
    <property type="entry name" value="INNER MEMBRANE ABC TRANSPORTER PERMEASE PROTEIN YDCU-RELATED-RELATED"/>
    <property type="match status" value="1"/>
</dbReference>
<reference evidence="10 11" key="1">
    <citation type="submission" date="2019-09" db="EMBL/GenBank/DDBJ databases">
        <title>Segnochrobactrum spirostomi gen. nov., sp. nov., isolated from the ciliate Spirostomum cf. yagiui and description of a novel family, Segnochrobactraceae fam. nov. within the order Rhizobiales of the class Alphaproteobacteria.</title>
        <authorList>
            <person name="Akter S."/>
            <person name="Shazib S.U.A."/>
            <person name="Shin M.K."/>
        </authorList>
    </citation>
    <scope>NUCLEOTIDE SEQUENCE [LARGE SCALE GENOMIC DNA]</scope>
    <source>
        <strain evidence="10 11">Sp-1</strain>
    </source>
</reference>
<evidence type="ECO:0000313" key="11">
    <source>
        <dbReference type="Proteomes" id="UP000332515"/>
    </source>
</evidence>
<organism evidence="10 11">
    <name type="scientific">Segnochrobactrum spirostomi</name>
    <dbReference type="NCBI Taxonomy" id="2608987"/>
    <lineage>
        <taxon>Bacteria</taxon>
        <taxon>Pseudomonadati</taxon>
        <taxon>Pseudomonadota</taxon>
        <taxon>Alphaproteobacteria</taxon>
        <taxon>Hyphomicrobiales</taxon>
        <taxon>Segnochrobactraceae</taxon>
        <taxon>Segnochrobactrum</taxon>
    </lineage>
</organism>
<protein>
    <submittedName>
        <fullName evidence="10">ABC transporter permease</fullName>
    </submittedName>
</protein>
<proteinExistence type="inferred from homology"/>
<feature type="domain" description="ABC transmembrane type-1" evidence="9">
    <location>
        <begin position="58"/>
        <end position="264"/>
    </location>
</feature>
<dbReference type="RefSeq" id="WP_153485424.1">
    <property type="nucleotide sequence ID" value="NZ_VWNA01000001.1"/>
</dbReference>
<dbReference type="Proteomes" id="UP000332515">
    <property type="component" value="Unassembled WGS sequence"/>
</dbReference>
<keyword evidence="11" id="KW-1185">Reference proteome</keyword>
<dbReference type="EMBL" id="VWNA01000001">
    <property type="protein sequence ID" value="MQT14524.1"/>
    <property type="molecule type" value="Genomic_DNA"/>
</dbReference>
<feature type="transmembrane region" description="Helical" evidence="8">
    <location>
        <begin position="7"/>
        <end position="36"/>
    </location>
</feature>